<dbReference type="Proteomes" id="UP000184749">
    <property type="component" value="Plasmid pRgalIE4872d"/>
</dbReference>
<organism evidence="1 2">
    <name type="scientific">Rhizobium gallicum</name>
    <dbReference type="NCBI Taxonomy" id="56730"/>
    <lineage>
        <taxon>Bacteria</taxon>
        <taxon>Pseudomonadati</taxon>
        <taxon>Pseudomonadota</taxon>
        <taxon>Alphaproteobacteria</taxon>
        <taxon>Hyphomicrobiales</taxon>
        <taxon>Rhizobiaceae</taxon>
        <taxon>Rhizobium/Agrobacterium group</taxon>
        <taxon>Rhizobium</taxon>
    </lineage>
</organism>
<geneLocation type="plasmid" evidence="2">
    <name>prgalie4872d</name>
</geneLocation>
<gene>
    <name evidence="1" type="ORF">IE4872_PD00223</name>
</gene>
<name>A0A1L5NSB4_9HYPH</name>
<keyword evidence="1" id="KW-0614">Plasmid</keyword>
<dbReference type="EMBL" id="CP017105">
    <property type="protein sequence ID" value="APO70762.1"/>
    <property type="molecule type" value="Genomic_DNA"/>
</dbReference>
<dbReference type="RefSeq" id="WP_074071209.1">
    <property type="nucleotide sequence ID" value="NZ_CP017105.1"/>
</dbReference>
<dbReference type="OrthoDB" id="480006at2"/>
<protein>
    <submittedName>
        <fullName evidence="1">Uncharacterized protein</fullName>
    </submittedName>
</protein>
<proteinExistence type="predicted"/>
<evidence type="ECO:0000313" key="1">
    <source>
        <dbReference type="EMBL" id="APO70762.1"/>
    </source>
</evidence>
<sequence length="329" mass="36818">MQGRKIAIYYAWSRPDETGAPLDIIENRFPALFESRRMLYPRFEELSDPSRFDQGIAGFLDHIMKQNFAEFVRLGEAVTGHPVVEIERVGDGGLYIPLLWDSLENIDTLVVISFDSLRTYQQASQAEIEFVRSFLNKPDHLLFVGPHHDIGEEEPDLHDELIARQVAYFLHHGDKTIPPRQGFGGFARSLLAGLGIPVENRFGLCPASERDGTPSPIDTDASLDRLHLLEGVRGFNLHPHLPHFERIGDALTKLEVLARQRIDLAAPPHPFTADGRTTFDALLQSTPETFAGTLLVGDATLWSSTAGGVDNLKAFWANIVRRPFRGHHS</sequence>
<evidence type="ECO:0000313" key="2">
    <source>
        <dbReference type="Proteomes" id="UP000184749"/>
    </source>
</evidence>
<dbReference type="AlphaFoldDB" id="A0A1L5NSB4"/>
<reference evidence="1 2" key="1">
    <citation type="submission" date="2016-09" db="EMBL/GenBank/DDBJ databases">
        <title>The complete genome sequences of Rhizobium gallicum, symbiovars gallicum and phaseoli, symbionts associated to common bean (Phaseolus vulgaris).</title>
        <authorList>
            <person name="Bustos P."/>
            <person name="Santamaria R.I."/>
            <person name="Perez-Carrascal O.M."/>
            <person name="Juarez S."/>
            <person name="Lozano L."/>
            <person name="Martinez-Flores I."/>
            <person name="Martinez-Romero E."/>
            <person name="Cevallos M."/>
            <person name="Romero D."/>
            <person name="Davila G."/>
            <person name="Gonzalez V."/>
        </authorList>
    </citation>
    <scope>NUCLEOTIDE SEQUENCE [LARGE SCALE GENOMIC DNA]</scope>
    <source>
        <strain evidence="1 2">IE4872</strain>
        <plasmid evidence="2">prgalie4872d</plasmid>
    </source>
</reference>
<accession>A0A1L5NSB4</accession>